<evidence type="ECO:0000256" key="3">
    <source>
        <dbReference type="ARBA" id="ARBA00022553"/>
    </source>
</evidence>
<dbReference type="PANTHER" id="PTHR10015">
    <property type="entry name" value="HEAT SHOCK TRANSCRIPTION FACTOR"/>
    <property type="match status" value="1"/>
</dbReference>
<dbReference type="PANTHER" id="PTHR10015:SF337">
    <property type="entry name" value="HEAT STRESS TRANSCRIPTION FACTOR A-3"/>
    <property type="match status" value="1"/>
</dbReference>
<keyword evidence="8" id="KW-0539">Nucleus</keyword>
<comment type="similarity">
    <text evidence="9">Belongs to the HSF family.</text>
</comment>
<dbReference type="InterPro" id="IPR036390">
    <property type="entry name" value="WH_DNA-bd_sf"/>
</dbReference>
<evidence type="ECO:0000256" key="2">
    <source>
        <dbReference type="ARBA" id="ARBA00011233"/>
    </source>
</evidence>
<gene>
    <name evidence="13" type="ORF">Acr_02g0009490</name>
</gene>
<comment type="caution">
    <text evidence="13">The sequence shown here is derived from an EMBL/GenBank/DDBJ whole genome shotgun (WGS) entry which is preliminary data.</text>
</comment>
<dbReference type="Proteomes" id="UP000585474">
    <property type="component" value="Unassembled WGS sequence"/>
</dbReference>
<dbReference type="Gene3D" id="1.10.10.10">
    <property type="entry name" value="Winged helix-like DNA-binding domain superfamily/Winged helix DNA-binding domain"/>
    <property type="match status" value="1"/>
</dbReference>
<dbReference type="GO" id="GO:0005634">
    <property type="term" value="C:nucleus"/>
    <property type="evidence" value="ECO:0007669"/>
    <property type="project" value="UniProtKB-SubCell"/>
</dbReference>
<evidence type="ECO:0000256" key="6">
    <source>
        <dbReference type="ARBA" id="ARBA00023125"/>
    </source>
</evidence>
<dbReference type="InterPro" id="IPR000232">
    <property type="entry name" value="HSF_DNA-bd"/>
</dbReference>
<evidence type="ECO:0000256" key="10">
    <source>
        <dbReference type="SAM" id="Coils"/>
    </source>
</evidence>
<reference evidence="13 14" key="1">
    <citation type="submission" date="2019-07" db="EMBL/GenBank/DDBJ databases">
        <title>De Novo Assembly of kiwifruit Actinidia rufa.</title>
        <authorList>
            <person name="Sugita-Konishi S."/>
            <person name="Sato K."/>
            <person name="Mori E."/>
            <person name="Abe Y."/>
            <person name="Kisaki G."/>
            <person name="Hamano K."/>
            <person name="Suezawa K."/>
            <person name="Otani M."/>
            <person name="Fukuda T."/>
            <person name="Manabe T."/>
            <person name="Gomi K."/>
            <person name="Tabuchi M."/>
            <person name="Akimitsu K."/>
            <person name="Kataoka I."/>
        </authorList>
    </citation>
    <scope>NUCLEOTIDE SEQUENCE [LARGE SCALE GENOMIC DNA]</scope>
    <source>
        <strain evidence="14">cv. Fuchu</strain>
    </source>
</reference>
<dbReference type="FunFam" id="1.10.10.10:FF:000037">
    <property type="entry name" value="Heat stress transcription factor B-4"/>
    <property type="match status" value="1"/>
</dbReference>
<dbReference type="GO" id="GO:0003700">
    <property type="term" value="F:DNA-binding transcription factor activity"/>
    <property type="evidence" value="ECO:0007669"/>
    <property type="project" value="InterPro"/>
</dbReference>
<dbReference type="EMBL" id="BJWL01000002">
    <property type="protein sequence ID" value="GFY82709.1"/>
    <property type="molecule type" value="Genomic_DNA"/>
</dbReference>
<keyword evidence="7" id="KW-0804">Transcription</keyword>
<evidence type="ECO:0000256" key="11">
    <source>
        <dbReference type="SAM" id="MobiDB-lite"/>
    </source>
</evidence>
<evidence type="ECO:0000256" key="9">
    <source>
        <dbReference type="RuleBase" id="RU004020"/>
    </source>
</evidence>
<evidence type="ECO:0000313" key="13">
    <source>
        <dbReference type="EMBL" id="GFY82709.1"/>
    </source>
</evidence>
<feature type="domain" description="HSF-type DNA-binding" evidence="12">
    <location>
        <begin position="150"/>
        <end position="174"/>
    </location>
</feature>
<sequence>MSPDDKPPFSHSKSPSSSSCPPGSEPESSIIPPASSSSAQFKSGFSLVPTKFSGSSSFSSSFIPQFSKFDSYPDESELKSPLIEDYISTEVENLGVPQPLESLQGIPIPPFLSKTFDIVDDPNLDPIISWGSRGESFVVWDPVEFARLVLPRHFKHNNFSSFVRQLNTYGFRKIDTDKWEFANESFLQGKKYLLKSIQRRKSPQGSQIGIHVASSTELGKAGLEGELEILRREKSLMMQEVVELQQQQRGTVQHIEAVNKKLQEAEQRQKQMVSFLAKLFQNPVFLERLRQKDQPAITSPRTIRKFLKHQQHEPPKLQSSTEGQIAKYRPELGNLTINPSVFHIPDFPLQDTVVNLCSKSEESPVCELLNSQGQVSEGISSLGNENPLFKGKSVVIPQEEVPPDYLVSFPDDLTKEKNSPEILSPGIECIVKQEDICSFGFEAGAGMSSSSNELWGNLGNYDVLDFGSSLSDIWDLGFLQAPENSGVGKWPGDESPFDELDSQLGQPKDGSSKKPDP</sequence>
<evidence type="ECO:0000256" key="1">
    <source>
        <dbReference type="ARBA" id="ARBA00004123"/>
    </source>
</evidence>
<evidence type="ECO:0000256" key="4">
    <source>
        <dbReference type="ARBA" id="ARBA00023015"/>
    </source>
</evidence>
<feature type="coiled-coil region" evidence="10">
    <location>
        <begin position="220"/>
        <end position="247"/>
    </location>
</feature>
<evidence type="ECO:0000259" key="12">
    <source>
        <dbReference type="PROSITE" id="PS00434"/>
    </source>
</evidence>
<dbReference type="Pfam" id="PF00447">
    <property type="entry name" value="HSF_DNA-bind"/>
    <property type="match status" value="1"/>
</dbReference>
<keyword evidence="3" id="KW-0597">Phosphoprotein</keyword>
<evidence type="ECO:0000256" key="7">
    <source>
        <dbReference type="ARBA" id="ARBA00023163"/>
    </source>
</evidence>
<proteinExistence type="inferred from homology"/>
<comment type="subcellular location">
    <subcellularLocation>
        <location evidence="1">Nucleus</location>
    </subcellularLocation>
</comment>
<dbReference type="GO" id="GO:0034605">
    <property type="term" value="P:cellular response to heat"/>
    <property type="evidence" value="ECO:0007669"/>
    <property type="project" value="TreeGrafter"/>
</dbReference>
<dbReference type="OrthoDB" id="60033at2759"/>
<feature type="region of interest" description="Disordered" evidence="11">
    <location>
        <begin position="1"/>
        <end position="41"/>
    </location>
</feature>
<dbReference type="GO" id="GO:0006357">
    <property type="term" value="P:regulation of transcription by RNA polymerase II"/>
    <property type="evidence" value="ECO:0007669"/>
    <property type="project" value="TreeGrafter"/>
</dbReference>
<name>A0A7J0E9W3_9ERIC</name>
<comment type="subunit">
    <text evidence="2">Homotrimer.</text>
</comment>
<evidence type="ECO:0000256" key="8">
    <source>
        <dbReference type="ARBA" id="ARBA00023242"/>
    </source>
</evidence>
<dbReference type="PRINTS" id="PR00056">
    <property type="entry name" value="HSFDOMAIN"/>
</dbReference>
<keyword evidence="5 13" id="KW-0346">Stress response</keyword>
<dbReference type="InterPro" id="IPR036388">
    <property type="entry name" value="WH-like_DNA-bd_sf"/>
</dbReference>
<accession>A0A7J0E9W3</accession>
<keyword evidence="4" id="KW-0805">Transcription regulation</keyword>
<dbReference type="PROSITE" id="PS00434">
    <property type="entry name" value="HSF_DOMAIN"/>
    <property type="match status" value="1"/>
</dbReference>
<keyword evidence="6" id="KW-0238">DNA-binding</keyword>
<feature type="compositionally biased region" description="Low complexity" evidence="11">
    <location>
        <begin position="9"/>
        <end position="39"/>
    </location>
</feature>
<protein>
    <submittedName>
        <fullName evidence="13">Heat shock transcription factor A3</fullName>
    </submittedName>
</protein>
<keyword evidence="10" id="KW-0175">Coiled coil</keyword>
<evidence type="ECO:0000256" key="5">
    <source>
        <dbReference type="ARBA" id="ARBA00023016"/>
    </source>
</evidence>
<organism evidence="13 14">
    <name type="scientific">Actinidia rufa</name>
    <dbReference type="NCBI Taxonomy" id="165716"/>
    <lineage>
        <taxon>Eukaryota</taxon>
        <taxon>Viridiplantae</taxon>
        <taxon>Streptophyta</taxon>
        <taxon>Embryophyta</taxon>
        <taxon>Tracheophyta</taxon>
        <taxon>Spermatophyta</taxon>
        <taxon>Magnoliopsida</taxon>
        <taxon>eudicotyledons</taxon>
        <taxon>Gunneridae</taxon>
        <taxon>Pentapetalae</taxon>
        <taxon>asterids</taxon>
        <taxon>Ericales</taxon>
        <taxon>Actinidiaceae</taxon>
        <taxon>Actinidia</taxon>
    </lineage>
</organism>
<feature type="region of interest" description="Disordered" evidence="11">
    <location>
        <begin position="484"/>
        <end position="517"/>
    </location>
</feature>
<dbReference type="SMART" id="SM00415">
    <property type="entry name" value="HSF"/>
    <property type="match status" value="1"/>
</dbReference>
<dbReference type="GO" id="GO:0000978">
    <property type="term" value="F:RNA polymerase II cis-regulatory region sequence-specific DNA binding"/>
    <property type="evidence" value="ECO:0007669"/>
    <property type="project" value="TreeGrafter"/>
</dbReference>
<keyword evidence="14" id="KW-1185">Reference proteome</keyword>
<dbReference type="AlphaFoldDB" id="A0A7J0E9W3"/>
<evidence type="ECO:0000313" key="14">
    <source>
        <dbReference type="Proteomes" id="UP000585474"/>
    </source>
</evidence>
<dbReference type="SUPFAM" id="SSF46785">
    <property type="entry name" value="Winged helix' DNA-binding domain"/>
    <property type="match status" value="1"/>
</dbReference>